<feature type="region of interest" description="Disordered" evidence="1">
    <location>
        <begin position="511"/>
        <end position="558"/>
    </location>
</feature>
<evidence type="ECO:0000313" key="2">
    <source>
        <dbReference type="EMBL" id="KAF2232609.1"/>
    </source>
</evidence>
<dbReference type="InterPro" id="IPR001005">
    <property type="entry name" value="SANT/Myb"/>
</dbReference>
<sequence>MNSVESNSPAGSGQVADLLDSIDQLIDPRLLALDNEKRQSDAANRPSKSKGRRPPRSTSNVTYRTRKNPEPWEQEIVRKQITSVDKDCIYTRGAAEGFRPLLNTAIEEAAGIDLLEIPSPDDLVLQLGASRWSQKEFEIFLRALARKGKNATKDIATAIGSKSEVQTQSLLLHLRAASQQEQQYKTSGKLLDYTTQVPAAFEISDGCCEALEYAATSLAWKCEKQDVTVEFTRHGENWLLDNKMAAKLDRAYNREENDYKNNNPDPDSDGGEGGGLIVDTDPGEESDEENSNEEDGAEIEPEPHEYGPATTSGIQTDGGIQQSKEDEENERAALEYWPAARLFVAPNWLSLMDELFMRQVPPEGPYEFGNAPDWRALALEGQVPSIYYTAFSDFHSLIVNVTRRLVQAVINQAHSRLRASDKYSGQSLNPLNKVPMIFTADVEAARDLLGMPQNSREILAGVARKCRLQMTKYRKGVVRVTDHFTTEQAVLQLTRYSKQYEAACKMAAAAEPSNDSLENWDSADFDDSTDEHQEDQEVLSTGEGPANETMSRKRKRLPKFEDRAEPYLRLDQWTETYDRVQAAQEELRLWQVLGRDPPLLQERAASAKPSLGSGRAGLPKFHADAEDSWENYTDYRAEWETYGDYHIPRNAFWATELRRDYRRAKRAKRKMDVQEAKAARSRHDADRQDTESQGQPSDREPSARGEEEIEEQTIDGFPGDGEGDVEEQPIDGFQEDDEIYEDDEAPLSFADEGLYTGLYDDPSVMFGAEMVLDDQGDIGEEFVEGI</sequence>
<feature type="region of interest" description="Disordered" evidence="1">
    <location>
        <begin position="30"/>
        <end position="71"/>
    </location>
</feature>
<dbReference type="SUPFAM" id="SSF46689">
    <property type="entry name" value="Homeodomain-like"/>
    <property type="match status" value="1"/>
</dbReference>
<evidence type="ECO:0000256" key="1">
    <source>
        <dbReference type="SAM" id="MobiDB-lite"/>
    </source>
</evidence>
<organism evidence="2 3">
    <name type="scientific">Viridothelium virens</name>
    <name type="common">Speckled blister lichen</name>
    <name type="synonym">Trypethelium virens</name>
    <dbReference type="NCBI Taxonomy" id="1048519"/>
    <lineage>
        <taxon>Eukaryota</taxon>
        <taxon>Fungi</taxon>
        <taxon>Dikarya</taxon>
        <taxon>Ascomycota</taxon>
        <taxon>Pezizomycotina</taxon>
        <taxon>Dothideomycetes</taxon>
        <taxon>Dothideomycetes incertae sedis</taxon>
        <taxon>Trypetheliales</taxon>
        <taxon>Trypetheliaceae</taxon>
        <taxon>Viridothelium</taxon>
    </lineage>
</organism>
<evidence type="ECO:0000313" key="3">
    <source>
        <dbReference type="Proteomes" id="UP000800092"/>
    </source>
</evidence>
<proteinExistence type="predicted"/>
<dbReference type="InterPro" id="IPR039601">
    <property type="entry name" value="Rrn5"/>
</dbReference>
<accession>A0A6A6H3Y9</accession>
<feature type="compositionally biased region" description="Basic and acidic residues" evidence="1">
    <location>
        <begin position="670"/>
        <end position="690"/>
    </location>
</feature>
<name>A0A6A6H3Y9_VIRVR</name>
<gene>
    <name evidence="2" type="ORF">EV356DRAFT_534530</name>
</gene>
<dbReference type="GO" id="GO:0000500">
    <property type="term" value="C:RNA polymerase I upstream activating factor complex"/>
    <property type="evidence" value="ECO:0007669"/>
    <property type="project" value="InterPro"/>
</dbReference>
<dbReference type="AlphaFoldDB" id="A0A6A6H3Y9"/>
<dbReference type="PANTHER" id="PTHR28079:SF1">
    <property type="entry name" value="RNA POLYMERASE I-SPECIFIC TRANSCRIPTION INITIATION FACTOR RRN5"/>
    <property type="match status" value="1"/>
</dbReference>
<dbReference type="EMBL" id="ML991814">
    <property type="protein sequence ID" value="KAF2232609.1"/>
    <property type="molecule type" value="Genomic_DNA"/>
</dbReference>
<keyword evidence="3" id="KW-1185">Reference proteome</keyword>
<feature type="compositionally biased region" description="Acidic residues" evidence="1">
    <location>
        <begin position="721"/>
        <end position="745"/>
    </location>
</feature>
<reference evidence="2" key="1">
    <citation type="journal article" date="2020" name="Stud. Mycol.">
        <title>101 Dothideomycetes genomes: a test case for predicting lifestyles and emergence of pathogens.</title>
        <authorList>
            <person name="Haridas S."/>
            <person name="Albert R."/>
            <person name="Binder M."/>
            <person name="Bloem J."/>
            <person name="Labutti K."/>
            <person name="Salamov A."/>
            <person name="Andreopoulos B."/>
            <person name="Baker S."/>
            <person name="Barry K."/>
            <person name="Bills G."/>
            <person name="Bluhm B."/>
            <person name="Cannon C."/>
            <person name="Castanera R."/>
            <person name="Culley D."/>
            <person name="Daum C."/>
            <person name="Ezra D."/>
            <person name="Gonzalez J."/>
            <person name="Henrissat B."/>
            <person name="Kuo A."/>
            <person name="Liang C."/>
            <person name="Lipzen A."/>
            <person name="Lutzoni F."/>
            <person name="Magnuson J."/>
            <person name="Mondo S."/>
            <person name="Nolan M."/>
            <person name="Ohm R."/>
            <person name="Pangilinan J."/>
            <person name="Park H.-J."/>
            <person name="Ramirez L."/>
            <person name="Alfaro M."/>
            <person name="Sun H."/>
            <person name="Tritt A."/>
            <person name="Yoshinaga Y."/>
            <person name="Zwiers L.-H."/>
            <person name="Turgeon B."/>
            <person name="Goodwin S."/>
            <person name="Spatafora J."/>
            <person name="Crous P."/>
            <person name="Grigoriev I."/>
        </authorList>
    </citation>
    <scope>NUCLEOTIDE SEQUENCE</scope>
    <source>
        <strain evidence="2">Tuck. ex Michener</strain>
    </source>
</reference>
<dbReference type="CDD" id="cd00167">
    <property type="entry name" value="SANT"/>
    <property type="match status" value="1"/>
</dbReference>
<dbReference type="InterPro" id="IPR009057">
    <property type="entry name" value="Homeodomain-like_sf"/>
</dbReference>
<feature type="region of interest" description="Disordered" evidence="1">
    <location>
        <begin position="255"/>
        <end position="331"/>
    </location>
</feature>
<feature type="compositionally biased region" description="Acidic residues" evidence="1">
    <location>
        <begin position="521"/>
        <end position="537"/>
    </location>
</feature>
<feature type="compositionally biased region" description="Polar residues" evidence="1">
    <location>
        <begin position="309"/>
        <end position="322"/>
    </location>
</feature>
<dbReference type="Proteomes" id="UP000800092">
    <property type="component" value="Unassembled WGS sequence"/>
</dbReference>
<dbReference type="GO" id="GO:0001181">
    <property type="term" value="F:RNA polymerase I general transcription initiation factor activity"/>
    <property type="evidence" value="ECO:0007669"/>
    <property type="project" value="TreeGrafter"/>
</dbReference>
<dbReference type="GO" id="GO:0042790">
    <property type="term" value="P:nucleolar large rRNA transcription by RNA polymerase I"/>
    <property type="evidence" value="ECO:0007669"/>
    <property type="project" value="InterPro"/>
</dbReference>
<feature type="compositionally biased region" description="Acidic residues" evidence="1">
    <location>
        <begin position="281"/>
        <end position="300"/>
    </location>
</feature>
<dbReference type="OrthoDB" id="2240312at2759"/>
<feature type="region of interest" description="Disordered" evidence="1">
    <location>
        <begin position="668"/>
        <end position="748"/>
    </location>
</feature>
<protein>
    <recommendedName>
        <fullName evidence="4">Myb-like domain-containing protein</fullName>
    </recommendedName>
</protein>
<evidence type="ECO:0008006" key="4">
    <source>
        <dbReference type="Google" id="ProtNLM"/>
    </source>
</evidence>
<dbReference type="GO" id="GO:0000182">
    <property type="term" value="F:rDNA binding"/>
    <property type="evidence" value="ECO:0007669"/>
    <property type="project" value="TreeGrafter"/>
</dbReference>
<dbReference type="GO" id="GO:0006361">
    <property type="term" value="P:transcription initiation at RNA polymerase I promoter"/>
    <property type="evidence" value="ECO:0007669"/>
    <property type="project" value="TreeGrafter"/>
</dbReference>
<feature type="compositionally biased region" description="Basic and acidic residues" evidence="1">
    <location>
        <begin position="697"/>
        <end position="706"/>
    </location>
</feature>
<dbReference type="Gene3D" id="1.10.10.60">
    <property type="entry name" value="Homeodomain-like"/>
    <property type="match status" value="1"/>
</dbReference>
<dbReference type="PANTHER" id="PTHR28079">
    <property type="entry name" value="RNA POLYMERASE I-SPECIFIC TRANSCRIPTION INITIATION FACTOR RRN5"/>
    <property type="match status" value="1"/>
</dbReference>